<dbReference type="AlphaFoldDB" id="A0A926L4P8"/>
<dbReference type="RefSeq" id="WP_188182045.1">
    <property type="nucleotide sequence ID" value="NZ_JACVQF010000192.1"/>
</dbReference>
<dbReference type="InterPro" id="IPR055338">
    <property type="entry name" value="YqfX-like"/>
</dbReference>
<dbReference type="Proteomes" id="UP000621210">
    <property type="component" value="Unassembled WGS sequence"/>
</dbReference>
<evidence type="ECO:0000256" key="1">
    <source>
        <dbReference type="SAM" id="Phobius"/>
    </source>
</evidence>
<reference evidence="2" key="2">
    <citation type="submission" date="2020-09" db="EMBL/GenBank/DDBJ databases">
        <authorList>
            <person name="Luo X."/>
        </authorList>
    </citation>
    <scope>NUCLEOTIDE SEQUENCE</scope>
    <source>
        <strain evidence="2">TRM S81-3</strain>
    </source>
</reference>
<keyword evidence="1" id="KW-0812">Transmembrane</keyword>
<proteinExistence type="predicted"/>
<keyword evidence="1" id="KW-0472">Membrane</keyword>
<sequence length="88" mass="9004">MQLTAPAARRTGIRDTDGMAVASFVLGLLGLLVLNVFLGPVAIALAGIALVRGTTRRGRALLGLGLGVADLLVLAAFMSADNTLSWSL</sequence>
<protein>
    <submittedName>
        <fullName evidence="2">DUF4190 domain-containing protein</fullName>
    </submittedName>
</protein>
<feature type="transmembrane region" description="Helical" evidence="1">
    <location>
        <begin position="20"/>
        <end position="48"/>
    </location>
</feature>
<dbReference type="PANTHER" id="PTHR40040:SF1">
    <property type="entry name" value="MEMBRANE PROTEIN"/>
    <property type="match status" value="1"/>
</dbReference>
<reference evidence="2" key="1">
    <citation type="submission" date="2020-09" db="EMBL/GenBank/DDBJ databases">
        <title>Streptomyces grisecoloratus sp. nov., isolated from cotton soil.</title>
        <authorList>
            <person name="Xing L."/>
        </authorList>
    </citation>
    <scope>NUCLEOTIDE SEQUENCE</scope>
    <source>
        <strain evidence="2">TRM S81-3</strain>
    </source>
</reference>
<dbReference type="PANTHER" id="PTHR40040">
    <property type="entry name" value="SMALL HYDROPHOBIC PROTEIN-RELATED"/>
    <property type="match status" value="1"/>
</dbReference>
<gene>
    <name evidence="2" type="ORF">H0H10_18175</name>
</gene>
<dbReference type="EMBL" id="JACVQF010000192">
    <property type="protein sequence ID" value="MBD0421054.1"/>
    <property type="molecule type" value="Genomic_DNA"/>
</dbReference>
<comment type="caution">
    <text evidence="2">The sequence shown here is derived from an EMBL/GenBank/DDBJ whole genome shotgun (WGS) entry which is preliminary data.</text>
</comment>
<keyword evidence="3" id="KW-1185">Reference proteome</keyword>
<accession>A0A926L4P8</accession>
<name>A0A926L4P8_9ACTN</name>
<evidence type="ECO:0000313" key="2">
    <source>
        <dbReference type="EMBL" id="MBD0421054.1"/>
    </source>
</evidence>
<evidence type="ECO:0000313" key="3">
    <source>
        <dbReference type="Proteomes" id="UP000621210"/>
    </source>
</evidence>
<feature type="transmembrane region" description="Helical" evidence="1">
    <location>
        <begin position="60"/>
        <end position="80"/>
    </location>
</feature>
<keyword evidence="1" id="KW-1133">Transmembrane helix</keyword>
<organism evidence="2 3">
    <name type="scientific">Streptomyces griseicoloratus</name>
    <dbReference type="NCBI Taxonomy" id="2752516"/>
    <lineage>
        <taxon>Bacteria</taxon>
        <taxon>Bacillati</taxon>
        <taxon>Actinomycetota</taxon>
        <taxon>Actinomycetes</taxon>
        <taxon>Kitasatosporales</taxon>
        <taxon>Streptomycetaceae</taxon>
        <taxon>Streptomyces</taxon>
    </lineage>
</organism>